<dbReference type="AlphaFoldDB" id="A0A420ALT2"/>
<dbReference type="OrthoDB" id="6638511at2"/>
<name>A0A420ALT2_SPHD1</name>
<dbReference type="GO" id="GO:0016758">
    <property type="term" value="F:hexosyltransferase activity"/>
    <property type="evidence" value="ECO:0007669"/>
    <property type="project" value="UniProtKB-ARBA"/>
</dbReference>
<dbReference type="EMBL" id="RAPY01000005">
    <property type="protein sequence ID" value="RKE45409.1"/>
    <property type="molecule type" value="Genomic_DNA"/>
</dbReference>
<dbReference type="Gene3D" id="3.90.550.10">
    <property type="entry name" value="Spore Coat Polysaccharide Biosynthesis Protein SpsA, Chain A"/>
    <property type="match status" value="1"/>
</dbReference>
<accession>A0A420ALT2</accession>
<evidence type="ECO:0000313" key="2">
    <source>
        <dbReference type="EMBL" id="RKE45409.1"/>
    </source>
</evidence>
<evidence type="ECO:0000259" key="1">
    <source>
        <dbReference type="Pfam" id="PF00535"/>
    </source>
</evidence>
<keyword evidence="2" id="KW-0808">Transferase</keyword>
<proteinExistence type="predicted"/>
<dbReference type="PANTHER" id="PTHR22916:SF3">
    <property type="entry name" value="UDP-GLCNAC:BETAGAL BETA-1,3-N-ACETYLGLUCOSAMINYLTRANSFERASE-LIKE PROTEIN 1"/>
    <property type="match status" value="1"/>
</dbReference>
<gene>
    <name evidence="2" type="ORF">DFQ12_4482</name>
</gene>
<dbReference type="Proteomes" id="UP000286246">
    <property type="component" value="Unassembled WGS sequence"/>
</dbReference>
<feature type="domain" description="Glycosyltransferase 2-like" evidence="1">
    <location>
        <begin position="4"/>
        <end position="164"/>
    </location>
</feature>
<dbReference type="PANTHER" id="PTHR22916">
    <property type="entry name" value="GLYCOSYLTRANSFERASE"/>
    <property type="match status" value="1"/>
</dbReference>
<reference evidence="2 3" key="1">
    <citation type="submission" date="2018-09" db="EMBL/GenBank/DDBJ databases">
        <title>Genomic Encyclopedia of Type Strains, Phase III (KMG-III): the genomes of soil and plant-associated and newly described type strains.</title>
        <authorList>
            <person name="Whitman W."/>
        </authorList>
    </citation>
    <scope>NUCLEOTIDE SEQUENCE [LARGE SCALE GENOMIC DNA]</scope>
    <source>
        <strain evidence="2 3">CECT 7938</strain>
    </source>
</reference>
<evidence type="ECO:0000313" key="3">
    <source>
        <dbReference type="Proteomes" id="UP000286246"/>
    </source>
</evidence>
<protein>
    <submittedName>
        <fullName evidence="2">Rhamnosyltransferase</fullName>
    </submittedName>
</protein>
<organism evidence="2 3">
    <name type="scientific">Sphingobacterium detergens</name>
    <dbReference type="NCBI Taxonomy" id="1145106"/>
    <lineage>
        <taxon>Bacteria</taxon>
        <taxon>Pseudomonadati</taxon>
        <taxon>Bacteroidota</taxon>
        <taxon>Sphingobacteriia</taxon>
        <taxon>Sphingobacteriales</taxon>
        <taxon>Sphingobacteriaceae</taxon>
        <taxon>Sphingobacterium</taxon>
    </lineage>
</organism>
<keyword evidence="3" id="KW-1185">Reference proteome</keyword>
<dbReference type="InterPro" id="IPR001173">
    <property type="entry name" value="Glyco_trans_2-like"/>
</dbReference>
<dbReference type="RefSeq" id="WP_120261155.1">
    <property type="nucleotide sequence ID" value="NZ_RAPY01000005.1"/>
</dbReference>
<dbReference type="Pfam" id="PF00535">
    <property type="entry name" value="Glycos_transf_2"/>
    <property type="match status" value="1"/>
</dbReference>
<dbReference type="CDD" id="cd04196">
    <property type="entry name" value="GT_2_like_d"/>
    <property type="match status" value="1"/>
</dbReference>
<dbReference type="InterPro" id="IPR029044">
    <property type="entry name" value="Nucleotide-diphossugar_trans"/>
</dbReference>
<sequence>MIDILLATYNGGKFIESQLLSIIGQTFNEWRLVIHDDGSSDDTMLILKKYQSIDPRIYIIEDAVMCHSAAKNFLHLLSYATAEHIIFCDQDDIWFESKLQTLYDAIKLEEKPMVVYCNAFAYNGVYITKDKVNLFERDCLANSLFLNSGVQGCSLMFNRALLNEVIDFPDFIIMHDHYMTMGAVSFGKLKYIDLSLMLYRQHDKNVTGHVATSLLDRMRSFFNHATPILDRGHYEANKSFYERFRKKFTPEQSVVFEAYLKFPELNFIEKIFYIFKYNFRIGKSRTVLLLKLILKRTI</sequence>
<comment type="caution">
    <text evidence="2">The sequence shown here is derived from an EMBL/GenBank/DDBJ whole genome shotgun (WGS) entry which is preliminary data.</text>
</comment>
<dbReference type="SUPFAM" id="SSF53448">
    <property type="entry name" value="Nucleotide-diphospho-sugar transferases"/>
    <property type="match status" value="1"/>
</dbReference>